<sequence length="240" mass="27765">MQKILKYLRKADQDYHLIEANDKVAIGVSGGKDSMLLLKALSEYQKFKHKDFEIIAIHLKMGFPNMDSTIIEEYCKQIDIPYYEEEVPIYEILKHYEKQDGRLDCSRCSNLKRGAIVNAAKEHNCTKIAFAHHGDDAVETFLLNAIYGGKLSTFQPKIYYADNEISFIRPLVYVHEKDIISAVKRLEIPVVKSTCPQDGNSRRQDMKELLDQLYKQYPESRKNLLSMLSNSAIHLWDKES</sequence>
<keyword evidence="1" id="KW-0808">Transferase</keyword>
<dbReference type="RefSeq" id="WP_307410978.1">
    <property type="nucleotide sequence ID" value="NZ_JAUSUR010000008.1"/>
</dbReference>
<dbReference type="SUPFAM" id="SSF52402">
    <property type="entry name" value="Adenine nucleotide alpha hydrolases-like"/>
    <property type="match status" value="1"/>
</dbReference>
<dbReference type="InterPro" id="IPR014729">
    <property type="entry name" value="Rossmann-like_a/b/a_fold"/>
</dbReference>
<dbReference type="PANTHER" id="PTHR43686">
    <property type="entry name" value="SULFURTRANSFERASE-RELATED"/>
    <property type="match status" value="1"/>
</dbReference>
<comment type="caution">
    <text evidence="3">The sequence shown here is derived from an EMBL/GenBank/DDBJ whole genome shotgun (WGS) entry which is preliminary data.</text>
</comment>
<protein>
    <submittedName>
        <fullName evidence="3">tRNA(Ile)-lysidine synthetase-like protein</fullName>
    </submittedName>
</protein>
<dbReference type="Proteomes" id="UP001230220">
    <property type="component" value="Unassembled WGS sequence"/>
</dbReference>
<proteinExistence type="predicted"/>
<reference evidence="3 4" key="1">
    <citation type="submission" date="2023-07" db="EMBL/GenBank/DDBJ databases">
        <title>Genomic Encyclopedia of Type Strains, Phase IV (KMG-IV): sequencing the most valuable type-strain genomes for metagenomic binning, comparative biology and taxonomic classification.</title>
        <authorList>
            <person name="Goeker M."/>
        </authorList>
    </citation>
    <scope>NUCLEOTIDE SEQUENCE [LARGE SCALE GENOMIC DNA]</scope>
    <source>
        <strain evidence="3 4">DSM 16784</strain>
    </source>
</reference>
<dbReference type="Gene3D" id="3.40.50.620">
    <property type="entry name" value="HUPs"/>
    <property type="match status" value="1"/>
</dbReference>
<dbReference type="InterPro" id="IPR035107">
    <property type="entry name" value="tRNA_thiolation_TtcA_Ctu1"/>
</dbReference>
<evidence type="ECO:0000256" key="1">
    <source>
        <dbReference type="ARBA" id="ARBA00022679"/>
    </source>
</evidence>
<gene>
    <name evidence="3" type="ORF">J2S15_003611</name>
</gene>
<dbReference type="InterPro" id="IPR011063">
    <property type="entry name" value="TilS/TtcA_N"/>
</dbReference>
<dbReference type="PIRSF" id="PIRSF004976">
    <property type="entry name" value="ATPase_YdaO"/>
    <property type="match status" value="1"/>
</dbReference>
<dbReference type="PANTHER" id="PTHR43686:SF1">
    <property type="entry name" value="AMINOTRAN_5 DOMAIN-CONTAINING PROTEIN"/>
    <property type="match status" value="1"/>
</dbReference>
<evidence type="ECO:0000313" key="4">
    <source>
        <dbReference type="Proteomes" id="UP001230220"/>
    </source>
</evidence>
<organism evidence="3 4">
    <name type="scientific">Breznakia pachnodae</name>
    <dbReference type="NCBI Taxonomy" id="265178"/>
    <lineage>
        <taxon>Bacteria</taxon>
        <taxon>Bacillati</taxon>
        <taxon>Bacillota</taxon>
        <taxon>Erysipelotrichia</taxon>
        <taxon>Erysipelotrichales</taxon>
        <taxon>Erysipelotrichaceae</taxon>
        <taxon>Breznakia</taxon>
    </lineage>
</organism>
<evidence type="ECO:0000259" key="2">
    <source>
        <dbReference type="Pfam" id="PF01171"/>
    </source>
</evidence>
<evidence type="ECO:0000313" key="3">
    <source>
        <dbReference type="EMBL" id="MDQ0362850.1"/>
    </source>
</evidence>
<accession>A0ABU0E7R4</accession>
<dbReference type="CDD" id="cd24138">
    <property type="entry name" value="TtcA-like"/>
    <property type="match status" value="1"/>
</dbReference>
<keyword evidence="4" id="KW-1185">Reference proteome</keyword>
<feature type="domain" description="tRNA(Ile)-lysidine/2-thiocytidine synthase N-terminal" evidence="2">
    <location>
        <begin position="23"/>
        <end position="192"/>
    </location>
</feature>
<dbReference type="Pfam" id="PF01171">
    <property type="entry name" value="ATP_bind_3"/>
    <property type="match status" value="1"/>
</dbReference>
<name>A0ABU0E7R4_9FIRM</name>
<dbReference type="EMBL" id="JAUSUR010000008">
    <property type="protein sequence ID" value="MDQ0362850.1"/>
    <property type="molecule type" value="Genomic_DNA"/>
</dbReference>